<accession>A0A9D4K0A5</accession>
<organism evidence="1 2">
    <name type="scientific">Dreissena polymorpha</name>
    <name type="common">Zebra mussel</name>
    <name type="synonym">Mytilus polymorpha</name>
    <dbReference type="NCBI Taxonomy" id="45954"/>
    <lineage>
        <taxon>Eukaryota</taxon>
        <taxon>Metazoa</taxon>
        <taxon>Spiralia</taxon>
        <taxon>Lophotrochozoa</taxon>
        <taxon>Mollusca</taxon>
        <taxon>Bivalvia</taxon>
        <taxon>Autobranchia</taxon>
        <taxon>Heteroconchia</taxon>
        <taxon>Euheterodonta</taxon>
        <taxon>Imparidentia</taxon>
        <taxon>Neoheterodontei</taxon>
        <taxon>Myida</taxon>
        <taxon>Dreissenoidea</taxon>
        <taxon>Dreissenidae</taxon>
        <taxon>Dreissena</taxon>
    </lineage>
</organism>
<dbReference type="Proteomes" id="UP000828390">
    <property type="component" value="Unassembled WGS sequence"/>
</dbReference>
<keyword evidence="2" id="KW-1185">Reference proteome</keyword>
<reference evidence="1" key="1">
    <citation type="journal article" date="2019" name="bioRxiv">
        <title>The Genome of the Zebra Mussel, Dreissena polymorpha: A Resource for Invasive Species Research.</title>
        <authorList>
            <person name="McCartney M.A."/>
            <person name="Auch B."/>
            <person name="Kono T."/>
            <person name="Mallez S."/>
            <person name="Zhang Y."/>
            <person name="Obille A."/>
            <person name="Becker A."/>
            <person name="Abrahante J.E."/>
            <person name="Garbe J."/>
            <person name="Badalamenti J.P."/>
            <person name="Herman A."/>
            <person name="Mangelson H."/>
            <person name="Liachko I."/>
            <person name="Sullivan S."/>
            <person name="Sone E.D."/>
            <person name="Koren S."/>
            <person name="Silverstein K.A.T."/>
            <person name="Beckman K.B."/>
            <person name="Gohl D.M."/>
        </authorList>
    </citation>
    <scope>NUCLEOTIDE SEQUENCE</scope>
    <source>
        <strain evidence="1">Duluth1</strain>
        <tissue evidence="1">Whole animal</tissue>
    </source>
</reference>
<sequence>MKLPLSSKYHPVEILVCIAAQRLSCPSSTLPSPLTPSLLKQLSTPDKYHFALPSFKVFGVSEVSGRGRPDNSTRLINRAAHRSSPIRPSSDDEVKQLSTYSNHTFEPRQANMCLMVRKLA</sequence>
<name>A0A9D4K0A5_DREPO</name>
<dbReference type="EMBL" id="JAIWYP010000004">
    <property type="protein sequence ID" value="KAH3830316.1"/>
    <property type="molecule type" value="Genomic_DNA"/>
</dbReference>
<proteinExistence type="predicted"/>
<protein>
    <submittedName>
        <fullName evidence="1">Uncharacterized protein</fullName>
    </submittedName>
</protein>
<dbReference type="AlphaFoldDB" id="A0A9D4K0A5"/>
<evidence type="ECO:0000313" key="1">
    <source>
        <dbReference type="EMBL" id="KAH3830316.1"/>
    </source>
</evidence>
<gene>
    <name evidence="1" type="ORF">DPMN_103557</name>
</gene>
<reference evidence="1" key="2">
    <citation type="submission" date="2020-11" db="EMBL/GenBank/DDBJ databases">
        <authorList>
            <person name="McCartney M.A."/>
            <person name="Auch B."/>
            <person name="Kono T."/>
            <person name="Mallez S."/>
            <person name="Becker A."/>
            <person name="Gohl D.M."/>
            <person name="Silverstein K.A.T."/>
            <person name="Koren S."/>
            <person name="Bechman K.B."/>
            <person name="Herman A."/>
            <person name="Abrahante J.E."/>
            <person name="Garbe J."/>
        </authorList>
    </citation>
    <scope>NUCLEOTIDE SEQUENCE</scope>
    <source>
        <strain evidence="1">Duluth1</strain>
        <tissue evidence="1">Whole animal</tissue>
    </source>
</reference>
<comment type="caution">
    <text evidence="1">The sequence shown here is derived from an EMBL/GenBank/DDBJ whole genome shotgun (WGS) entry which is preliminary data.</text>
</comment>
<evidence type="ECO:0000313" key="2">
    <source>
        <dbReference type="Proteomes" id="UP000828390"/>
    </source>
</evidence>